<dbReference type="GO" id="GO:0044780">
    <property type="term" value="P:bacterial-type flagellum assembly"/>
    <property type="evidence" value="ECO:0007669"/>
    <property type="project" value="InterPro"/>
</dbReference>
<dbReference type="InterPro" id="IPR003713">
    <property type="entry name" value="FliS"/>
</dbReference>
<protein>
    <recommendedName>
        <fullName evidence="3">Flagellar export chaperone FliS</fullName>
    </recommendedName>
</protein>
<sequence length="112" mass="11664">MPALHAVRLYQQQAVRSASPAALVDKLYEIGVAAAHAGDASRARRALVELTAALDLERGGEIAAQLQGLYEFSLRAVTAGDFTTVAELLGGLREAWRAGPLAAERAPALAAA</sequence>
<dbReference type="OrthoDB" id="1495388at2"/>
<dbReference type="EMBL" id="MQWD01000001">
    <property type="protein sequence ID" value="PAP75779.1"/>
    <property type="molecule type" value="Genomic_DNA"/>
</dbReference>
<reference evidence="1 2" key="1">
    <citation type="submission" date="2016-11" db="EMBL/GenBank/DDBJ databases">
        <title>Study of marine rhodopsin-containing bacteria.</title>
        <authorList>
            <person name="Yoshizawa S."/>
            <person name="Kumagai Y."/>
            <person name="Kogure K."/>
        </authorList>
    </citation>
    <scope>NUCLEOTIDE SEQUENCE [LARGE SCALE GENOMIC DNA]</scope>
    <source>
        <strain evidence="1 2">SAORIC-28</strain>
    </source>
</reference>
<dbReference type="SUPFAM" id="SSF101116">
    <property type="entry name" value="Flagellar export chaperone FliS"/>
    <property type="match status" value="1"/>
</dbReference>
<dbReference type="Pfam" id="PF02561">
    <property type="entry name" value="FliS"/>
    <property type="match status" value="1"/>
</dbReference>
<keyword evidence="2" id="KW-1185">Reference proteome</keyword>
<accession>A0A271IZ54</accession>
<evidence type="ECO:0000313" key="2">
    <source>
        <dbReference type="Proteomes" id="UP000216339"/>
    </source>
</evidence>
<name>A0A271IZ54_9BACT</name>
<gene>
    <name evidence="1" type="ORF">BSZ37_04650</name>
</gene>
<dbReference type="Gene3D" id="1.20.120.340">
    <property type="entry name" value="Flagellar protein FliS"/>
    <property type="match status" value="1"/>
</dbReference>
<evidence type="ECO:0000313" key="1">
    <source>
        <dbReference type="EMBL" id="PAP75779.1"/>
    </source>
</evidence>
<dbReference type="AlphaFoldDB" id="A0A271IZ54"/>
<proteinExistence type="predicted"/>
<dbReference type="InterPro" id="IPR036584">
    <property type="entry name" value="FliS_sf"/>
</dbReference>
<dbReference type="Proteomes" id="UP000216339">
    <property type="component" value="Unassembled WGS sequence"/>
</dbReference>
<evidence type="ECO:0008006" key="3">
    <source>
        <dbReference type="Google" id="ProtNLM"/>
    </source>
</evidence>
<dbReference type="RefSeq" id="WP_095509423.1">
    <property type="nucleotide sequence ID" value="NZ_MQWD01000001.1"/>
</dbReference>
<comment type="caution">
    <text evidence="1">The sequence shown here is derived from an EMBL/GenBank/DDBJ whole genome shotgun (WGS) entry which is preliminary data.</text>
</comment>
<organism evidence="1 2">
    <name type="scientific">Rubrivirga marina</name>
    <dbReference type="NCBI Taxonomy" id="1196024"/>
    <lineage>
        <taxon>Bacteria</taxon>
        <taxon>Pseudomonadati</taxon>
        <taxon>Rhodothermota</taxon>
        <taxon>Rhodothermia</taxon>
        <taxon>Rhodothermales</taxon>
        <taxon>Rubricoccaceae</taxon>
        <taxon>Rubrivirga</taxon>
    </lineage>
</organism>